<dbReference type="EMBL" id="AGNL01036421">
    <property type="protein sequence ID" value="EJK54073.1"/>
    <property type="molecule type" value="Genomic_DNA"/>
</dbReference>
<evidence type="ECO:0000313" key="2">
    <source>
        <dbReference type="Proteomes" id="UP000266841"/>
    </source>
</evidence>
<accession>K0RK16</accession>
<gene>
    <name evidence="1" type="ORF">THAOC_26373</name>
</gene>
<comment type="caution">
    <text evidence="1">The sequence shown here is derived from an EMBL/GenBank/DDBJ whole genome shotgun (WGS) entry which is preliminary data.</text>
</comment>
<dbReference type="OrthoDB" id="48966at2759"/>
<evidence type="ECO:0000313" key="1">
    <source>
        <dbReference type="EMBL" id="EJK54073.1"/>
    </source>
</evidence>
<protein>
    <submittedName>
        <fullName evidence="1">Uncharacterized protein</fullName>
    </submittedName>
</protein>
<organism evidence="1 2">
    <name type="scientific">Thalassiosira oceanica</name>
    <name type="common">Marine diatom</name>
    <dbReference type="NCBI Taxonomy" id="159749"/>
    <lineage>
        <taxon>Eukaryota</taxon>
        <taxon>Sar</taxon>
        <taxon>Stramenopiles</taxon>
        <taxon>Ochrophyta</taxon>
        <taxon>Bacillariophyta</taxon>
        <taxon>Coscinodiscophyceae</taxon>
        <taxon>Thalassiosirophycidae</taxon>
        <taxon>Thalassiosirales</taxon>
        <taxon>Thalassiosiraceae</taxon>
        <taxon>Thalassiosira</taxon>
    </lineage>
</organism>
<dbReference type="AlphaFoldDB" id="K0RK16"/>
<sequence>MMSLPFMYGFAPERWTRSIDVMLEKKKGKQKIHLMRIISLLEADFNVALKILFTQQVMSNAEKTNLSSNQWGGRRGRSAVACATRKIGHYGTQEC</sequence>
<reference evidence="1 2" key="1">
    <citation type="journal article" date="2012" name="Genome Biol.">
        <title>Genome and low-iron response of an oceanic diatom adapted to chronic iron limitation.</title>
        <authorList>
            <person name="Lommer M."/>
            <person name="Specht M."/>
            <person name="Roy A.S."/>
            <person name="Kraemer L."/>
            <person name="Andreson R."/>
            <person name="Gutowska M.A."/>
            <person name="Wolf J."/>
            <person name="Bergner S.V."/>
            <person name="Schilhabel M.B."/>
            <person name="Klostermeier U.C."/>
            <person name="Beiko R.G."/>
            <person name="Rosenstiel P."/>
            <person name="Hippler M."/>
            <person name="Laroche J."/>
        </authorList>
    </citation>
    <scope>NUCLEOTIDE SEQUENCE [LARGE SCALE GENOMIC DNA]</scope>
    <source>
        <strain evidence="1 2">CCMP1005</strain>
    </source>
</reference>
<name>K0RK16_THAOC</name>
<proteinExistence type="predicted"/>
<dbReference type="Proteomes" id="UP000266841">
    <property type="component" value="Unassembled WGS sequence"/>
</dbReference>
<feature type="non-terminal residue" evidence="1">
    <location>
        <position position="95"/>
    </location>
</feature>
<keyword evidence="2" id="KW-1185">Reference proteome</keyword>